<evidence type="ECO:0000256" key="3">
    <source>
        <dbReference type="ARBA" id="ARBA00023163"/>
    </source>
</evidence>
<sequence>MSPLESFSRLHGGKFTRQTGLEPEQTRDYWLIMESFHPLFPGWIGRSLQIERNWGMMFHGQEEKRRTITTYGLTYVYEGEGEYSDDLNEQPIRVRAGDVICLFPGKRHAYRPLPEQTWNEIHIGFSGLLFDAWMGTGLLDPDHPVRGLASESRDVGYWLKRFHEVVLPLAKVGAEPALSDSGRLVALIAEMCTAWGSPKLSENVEWADKARAALISLSPEEPLDLVVLGQRFGLGEQAFRKKFKRLCGVTPTVFRSRNLVEQACHMLITSNASIKEIAFECGFGSQPYFSRRFKQITGVSPEEYRARSEV</sequence>
<protein>
    <submittedName>
        <fullName evidence="5">Helix-turn-helix transcriptional regulator</fullName>
    </submittedName>
</protein>
<dbReference type="InterPro" id="IPR020449">
    <property type="entry name" value="Tscrpt_reg_AraC-type_HTH"/>
</dbReference>
<dbReference type="Gene3D" id="1.10.10.60">
    <property type="entry name" value="Homeodomain-like"/>
    <property type="match status" value="2"/>
</dbReference>
<dbReference type="SUPFAM" id="SSF51215">
    <property type="entry name" value="Regulatory protein AraC"/>
    <property type="match status" value="1"/>
</dbReference>
<dbReference type="InterPro" id="IPR018060">
    <property type="entry name" value="HTH_AraC"/>
</dbReference>
<keyword evidence="1" id="KW-0805">Transcription regulation</keyword>
<dbReference type="InterPro" id="IPR018062">
    <property type="entry name" value="HTH_AraC-typ_CS"/>
</dbReference>
<name>A0A842HGB6_9BACT</name>
<keyword evidence="3" id="KW-0804">Transcription</keyword>
<evidence type="ECO:0000256" key="2">
    <source>
        <dbReference type="ARBA" id="ARBA00023125"/>
    </source>
</evidence>
<dbReference type="SMART" id="SM00342">
    <property type="entry name" value="HTH_ARAC"/>
    <property type="match status" value="1"/>
</dbReference>
<dbReference type="InterPro" id="IPR003313">
    <property type="entry name" value="AraC-bd"/>
</dbReference>
<comment type="caution">
    <text evidence="5">The sequence shown here is derived from an EMBL/GenBank/DDBJ whole genome shotgun (WGS) entry which is preliminary data.</text>
</comment>
<keyword evidence="2" id="KW-0238">DNA-binding</keyword>
<dbReference type="PANTHER" id="PTHR43280">
    <property type="entry name" value="ARAC-FAMILY TRANSCRIPTIONAL REGULATOR"/>
    <property type="match status" value="1"/>
</dbReference>
<organism evidence="5 6">
    <name type="scientific">Ruficoccus amylovorans</name>
    <dbReference type="NCBI Taxonomy" id="1804625"/>
    <lineage>
        <taxon>Bacteria</taxon>
        <taxon>Pseudomonadati</taxon>
        <taxon>Verrucomicrobiota</taxon>
        <taxon>Opitutia</taxon>
        <taxon>Puniceicoccales</taxon>
        <taxon>Cerasicoccaceae</taxon>
        <taxon>Ruficoccus</taxon>
    </lineage>
</organism>
<dbReference type="PROSITE" id="PS00041">
    <property type="entry name" value="HTH_ARAC_FAMILY_1"/>
    <property type="match status" value="1"/>
</dbReference>
<reference evidence="5 6" key="1">
    <citation type="submission" date="2020-07" db="EMBL/GenBank/DDBJ databases">
        <authorList>
            <person name="Feng X."/>
        </authorList>
    </citation>
    <scope>NUCLEOTIDE SEQUENCE [LARGE SCALE GENOMIC DNA]</scope>
    <source>
        <strain evidence="5 6">JCM31066</strain>
    </source>
</reference>
<evidence type="ECO:0000313" key="5">
    <source>
        <dbReference type="EMBL" id="MBC2595220.1"/>
    </source>
</evidence>
<evidence type="ECO:0000313" key="6">
    <source>
        <dbReference type="Proteomes" id="UP000546464"/>
    </source>
</evidence>
<dbReference type="GO" id="GO:0043565">
    <property type="term" value="F:sequence-specific DNA binding"/>
    <property type="evidence" value="ECO:0007669"/>
    <property type="project" value="InterPro"/>
</dbReference>
<feature type="domain" description="HTH araC/xylS-type" evidence="4">
    <location>
        <begin position="209"/>
        <end position="307"/>
    </location>
</feature>
<dbReference type="Pfam" id="PF02311">
    <property type="entry name" value="AraC_binding"/>
    <property type="match status" value="1"/>
</dbReference>
<dbReference type="SUPFAM" id="SSF46689">
    <property type="entry name" value="Homeodomain-like"/>
    <property type="match status" value="1"/>
</dbReference>
<dbReference type="RefSeq" id="WP_185676177.1">
    <property type="nucleotide sequence ID" value="NZ_JACHVB010000035.1"/>
</dbReference>
<evidence type="ECO:0000259" key="4">
    <source>
        <dbReference type="PROSITE" id="PS01124"/>
    </source>
</evidence>
<keyword evidence="6" id="KW-1185">Reference proteome</keyword>
<dbReference type="Proteomes" id="UP000546464">
    <property type="component" value="Unassembled WGS sequence"/>
</dbReference>
<dbReference type="GO" id="GO:0003700">
    <property type="term" value="F:DNA-binding transcription factor activity"/>
    <property type="evidence" value="ECO:0007669"/>
    <property type="project" value="InterPro"/>
</dbReference>
<dbReference type="PROSITE" id="PS01124">
    <property type="entry name" value="HTH_ARAC_FAMILY_2"/>
    <property type="match status" value="1"/>
</dbReference>
<evidence type="ECO:0000256" key="1">
    <source>
        <dbReference type="ARBA" id="ARBA00023015"/>
    </source>
</evidence>
<dbReference type="Pfam" id="PF12833">
    <property type="entry name" value="HTH_18"/>
    <property type="match status" value="1"/>
</dbReference>
<accession>A0A842HGB6</accession>
<dbReference type="PANTHER" id="PTHR43280:SF2">
    <property type="entry name" value="HTH-TYPE TRANSCRIPTIONAL REGULATOR EXSA"/>
    <property type="match status" value="1"/>
</dbReference>
<gene>
    <name evidence="5" type="ORF">H5P28_13210</name>
</gene>
<dbReference type="InterPro" id="IPR037923">
    <property type="entry name" value="HTH-like"/>
</dbReference>
<dbReference type="InterPro" id="IPR009057">
    <property type="entry name" value="Homeodomain-like_sf"/>
</dbReference>
<dbReference type="EMBL" id="JACHVB010000035">
    <property type="protein sequence ID" value="MBC2595220.1"/>
    <property type="molecule type" value="Genomic_DNA"/>
</dbReference>
<dbReference type="AlphaFoldDB" id="A0A842HGB6"/>
<proteinExistence type="predicted"/>
<dbReference type="PRINTS" id="PR00032">
    <property type="entry name" value="HTHARAC"/>
</dbReference>